<dbReference type="Pfam" id="PF13641">
    <property type="entry name" value="Glyco_tranf_2_3"/>
    <property type="match status" value="1"/>
</dbReference>
<feature type="transmembrane region" description="Helical" evidence="4">
    <location>
        <begin position="661"/>
        <end position="679"/>
    </location>
</feature>
<dbReference type="EMBL" id="JAENHP010000001">
    <property type="protein sequence ID" value="MBM2615015.1"/>
    <property type="molecule type" value="Genomic_DNA"/>
</dbReference>
<keyword evidence="4" id="KW-1133">Transmembrane helix</keyword>
<dbReference type="InterPro" id="IPR004474">
    <property type="entry name" value="LytR_CpsA_psr"/>
</dbReference>
<dbReference type="SUPFAM" id="SSF88713">
    <property type="entry name" value="Glycoside hydrolase/deacetylase"/>
    <property type="match status" value="1"/>
</dbReference>
<protein>
    <submittedName>
        <fullName evidence="6">Glycosyltransferase</fullName>
    </submittedName>
</protein>
<dbReference type="PROSITE" id="PS51677">
    <property type="entry name" value="NODB"/>
    <property type="match status" value="1"/>
</dbReference>
<feature type="transmembrane region" description="Helical" evidence="4">
    <location>
        <begin position="724"/>
        <end position="746"/>
    </location>
</feature>
<comment type="caution">
    <text evidence="6">The sequence shown here is derived from an EMBL/GenBank/DDBJ whole genome shotgun (WGS) entry which is preliminary data.</text>
</comment>
<feature type="transmembrane region" description="Helical" evidence="4">
    <location>
        <begin position="12"/>
        <end position="30"/>
    </location>
</feature>
<sequence>MPRHRNAGRPRAHWSIFVLALAALVATLFLDDFAQETGGGTVPPGETEIVERGSAVSGPVIHATGGTVVAERLPPRTVALTFDDGPDPRWTPRILDVLRRHSATATFFVVGSQVNKYPDLTRRIVADGHQLGLHSFTHRDLAGMSGPRRRIEFELTRNAVAHATGQDVKLFRPPYLASPAKVDRAALDLIEDAGRSGFTTVLADRDTTDWRRPTAKTIANRAMPVSSAGAIVLMHDGGGDRSNTVEALDLLLPRLAAQNRRVVTVSAALPSAPVAAEASARAKLQGGAFAVAQTGAGWTRTGMFWLMIFATALAGSRMAIQAWCAWRHSRRRRRQPLAAYGDPVSVIVPAFNEAANIVATVRSLLASDHPEVEIIVVDDGSTDGTADLVDGHFPVRVLRRPNGGKASALRAGVAAARHDILVLIDGDTIVEPDTIGMLVRSFADPAVGAVAGNAKVANRRGVIGRWQHLEYVVAFNLDRRVFEMGDCMTTVPGALGGFRRAALEAAGGVRSDTLAEDTDLTMAVVRAGWRVVYDDMACAWTEAPGTWKGLWRQRYRWCYGTMQAMWKHRAALRERGPAGRFGRRGLGYVALFQILQPLLAPIIDIYLIYALLFRPPGLEAVFWLGIHVAQFAVAAYAFRLDKEPAGPLWSLPLLQIGYRQLIYLVTIQSAVTALAGGGLRWHVSIRTGRAAALVASLDEKAARTQLLVRQIRLGLYRDPRWARYSVRAGLALIVLSGGAVAGGTLLTDRYANAVSREDLLGEAASYHAAPDDWDLDRALNILMIGVDWRKGQTGMIRSDTVMVLHVPKSKDRAFLFSLPRDTIVDIPPLAATGFRGGRDRLNSSFAYGAGIEQNRAQGGRLLAATVRKLTGLPGLDAAVLVDFYGFSDVVKALGGMNVCVDADVRSIHTQRLFRAGCRTMTGEEAIDYLRQRKKVKGSDYGRQHHQQQFIGSIAAEAKRQNLAANPVKLDSLLRAAGQAMTVTTGPVEPIDWAFALRGINPDRITMLQTPGSGRHDAAGNYLGEALDPAAYAMFRALREEKLPQFVTAHPEMVGRPLA</sequence>
<dbReference type="Gene3D" id="3.20.20.370">
    <property type="entry name" value="Glycoside hydrolase/deacetylase"/>
    <property type="match status" value="1"/>
</dbReference>
<dbReference type="CDD" id="cd06423">
    <property type="entry name" value="CESA_like"/>
    <property type="match status" value="1"/>
</dbReference>
<evidence type="ECO:0000256" key="4">
    <source>
        <dbReference type="SAM" id="Phobius"/>
    </source>
</evidence>
<dbReference type="InterPro" id="IPR002509">
    <property type="entry name" value="NODB_dom"/>
</dbReference>
<keyword evidence="2" id="KW-0328">Glycosyltransferase</keyword>
<name>A0ABS2A590_9ACTN</name>
<dbReference type="Gene3D" id="3.40.630.190">
    <property type="entry name" value="LCP protein"/>
    <property type="match status" value="1"/>
</dbReference>
<dbReference type="RefSeq" id="WP_203374856.1">
    <property type="nucleotide sequence ID" value="NZ_JAENHP010000001.1"/>
</dbReference>
<dbReference type="NCBIfam" id="TIGR00350">
    <property type="entry name" value="lytR_cpsA_psr"/>
    <property type="match status" value="1"/>
</dbReference>
<proteinExistence type="inferred from homology"/>
<keyword evidence="7" id="KW-1185">Reference proteome</keyword>
<dbReference type="InterPro" id="IPR029044">
    <property type="entry name" value="Nucleotide-diphossugar_trans"/>
</dbReference>
<dbReference type="Pfam" id="PF01522">
    <property type="entry name" value="Polysacc_deac_1"/>
    <property type="match status" value="1"/>
</dbReference>
<dbReference type="PANTHER" id="PTHR43630:SF1">
    <property type="entry name" value="POLY-BETA-1,6-N-ACETYL-D-GLUCOSAMINE SYNTHASE"/>
    <property type="match status" value="1"/>
</dbReference>
<dbReference type="PANTHER" id="PTHR43630">
    <property type="entry name" value="POLY-BETA-1,6-N-ACETYL-D-GLUCOSAMINE SYNTHASE"/>
    <property type="match status" value="1"/>
</dbReference>
<dbReference type="Gene3D" id="3.90.550.10">
    <property type="entry name" value="Spore Coat Polysaccharide Biosynthesis Protein SpsA, Chain A"/>
    <property type="match status" value="1"/>
</dbReference>
<feature type="transmembrane region" description="Helical" evidence="4">
    <location>
        <begin position="585"/>
        <end position="609"/>
    </location>
</feature>
<accession>A0ABS2A590</accession>
<gene>
    <name evidence="6" type="ORF">JIG36_05510</name>
</gene>
<evidence type="ECO:0000256" key="2">
    <source>
        <dbReference type="ARBA" id="ARBA00022676"/>
    </source>
</evidence>
<keyword evidence="4" id="KW-0812">Transmembrane</keyword>
<feature type="transmembrane region" description="Helical" evidence="4">
    <location>
        <begin position="621"/>
        <end position="640"/>
    </location>
</feature>
<reference evidence="6 7" key="1">
    <citation type="submission" date="2021-01" db="EMBL/GenBank/DDBJ databases">
        <title>Actinoplanes sp. nov. LDG1-06 isolated from lichen.</title>
        <authorList>
            <person name="Saeng-In P."/>
            <person name="Phongsopitanun W."/>
            <person name="Kanchanasin P."/>
            <person name="Yuki M."/>
            <person name="Kudo T."/>
            <person name="Ohkuma M."/>
            <person name="Tanasupawat S."/>
        </authorList>
    </citation>
    <scope>NUCLEOTIDE SEQUENCE [LARGE SCALE GENOMIC DNA]</scope>
    <source>
        <strain evidence="6 7">LDG1-06</strain>
    </source>
</reference>
<feature type="domain" description="NodB homology" evidence="5">
    <location>
        <begin position="76"/>
        <end position="263"/>
    </location>
</feature>
<evidence type="ECO:0000259" key="5">
    <source>
        <dbReference type="PROSITE" id="PS51677"/>
    </source>
</evidence>
<dbReference type="Pfam" id="PF03816">
    <property type="entry name" value="LytR_cpsA_psr"/>
    <property type="match status" value="1"/>
</dbReference>
<dbReference type="Proteomes" id="UP000632138">
    <property type="component" value="Unassembled WGS sequence"/>
</dbReference>
<comment type="similarity">
    <text evidence="1">Belongs to the glycosyltransferase 2 family.</text>
</comment>
<organism evidence="6 7">
    <name type="scientific">Paractinoplanes ovalisporus</name>
    <dbReference type="NCBI Taxonomy" id="2810368"/>
    <lineage>
        <taxon>Bacteria</taxon>
        <taxon>Bacillati</taxon>
        <taxon>Actinomycetota</taxon>
        <taxon>Actinomycetes</taxon>
        <taxon>Micromonosporales</taxon>
        <taxon>Micromonosporaceae</taxon>
        <taxon>Paractinoplanes</taxon>
    </lineage>
</organism>
<dbReference type="InterPro" id="IPR011330">
    <property type="entry name" value="Glyco_hydro/deAcase_b/a-brl"/>
</dbReference>
<evidence type="ECO:0000256" key="3">
    <source>
        <dbReference type="ARBA" id="ARBA00022679"/>
    </source>
</evidence>
<evidence type="ECO:0000313" key="7">
    <source>
        <dbReference type="Proteomes" id="UP000632138"/>
    </source>
</evidence>
<dbReference type="SUPFAM" id="SSF53448">
    <property type="entry name" value="Nucleotide-diphospho-sugar transferases"/>
    <property type="match status" value="1"/>
</dbReference>
<keyword evidence="4" id="KW-0472">Membrane</keyword>
<evidence type="ECO:0000313" key="6">
    <source>
        <dbReference type="EMBL" id="MBM2615015.1"/>
    </source>
</evidence>
<keyword evidence="3" id="KW-0808">Transferase</keyword>
<evidence type="ECO:0000256" key="1">
    <source>
        <dbReference type="ARBA" id="ARBA00006739"/>
    </source>
</evidence>